<dbReference type="Proteomes" id="UP001151234">
    <property type="component" value="Unassembled WGS sequence"/>
</dbReference>
<protein>
    <submittedName>
        <fullName evidence="2">GNAT family N-acetyltransferase</fullName>
        <ecNumber evidence="2">2.3.1.-</ecNumber>
    </submittedName>
</protein>
<feature type="domain" description="N-acetyltransferase" evidence="1">
    <location>
        <begin position="8"/>
        <end position="186"/>
    </location>
</feature>
<dbReference type="AlphaFoldDB" id="A0A9X3ULV2"/>
<dbReference type="EMBL" id="JAPJZI010000001">
    <property type="protein sequence ID" value="MDA5400746.1"/>
    <property type="molecule type" value="Genomic_DNA"/>
</dbReference>
<keyword evidence="3" id="KW-1185">Reference proteome</keyword>
<dbReference type="EC" id="2.3.1.-" evidence="2"/>
<comment type="caution">
    <text evidence="2">The sequence shown here is derived from an EMBL/GenBank/DDBJ whole genome shotgun (WGS) entry which is preliminary data.</text>
</comment>
<dbReference type="Gene3D" id="3.40.630.30">
    <property type="match status" value="1"/>
</dbReference>
<evidence type="ECO:0000313" key="2">
    <source>
        <dbReference type="EMBL" id="MDA5400746.1"/>
    </source>
</evidence>
<dbReference type="InterPro" id="IPR016181">
    <property type="entry name" value="Acyl_CoA_acyltransferase"/>
</dbReference>
<gene>
    <name evidence="2" type="ORF">OQ273_19390</name>
</gene>
<dbReference type="InterPro" id="IPR000182">
    <property type="entry name" value="GNAT_dom"/>
</dbReference>
<proteinExistence type="predicted"/>
<dbReference type="Pfam" id="PF00583">
    <property type="entry name" value="Acetyltransf_1"/>
    <property type="match status" value="1"/>
</dbReference>
<evidence type="ECO:0000313" key="3">
    <source>
        <dbReference type="Proteomes" id="UP001151234"/>
    </source>
</evidence>
<dbReference type="RefSeq" id="WP_267992529.1">
    <property type="nucleotide sequence ID" value="NZ_JAPJZI010000001.1"/>
</dbReference>
<dbReference type="SUPFAM" id="SSF55729">
    <property type="entry name" value="Acyl-CoA N-acyltransferases (Nat)"/>
    <property type="match status" value="1"/>
</dbReference>
<name>A0A9X3ULV2_9HYPH</name>
<keyword evidence="2" id="KW-0012">Acyltransferase</keyword>
<reference evidence="2" key="1">
    <citation type="submission" date="2022-11" db="EMBL/GenBank/DDBJ databases">
        <title>Draft genome sequence of Hoeflea poritis E7-10 and Hoeflea prorocentri PM5-8, separated from scleractinian coral Porites lutea and marine dinoflagellate.</title>
        <authorList>
            <person name="Zhang G."/>
            <person name="Wei Q."/>
            <person name="Cai L."/>
        </authorList>
    </citation>
    <scope>NUCLEOTIDE SEQUENCE</scope>
    <source>
        <strain evidence="2">PM5-8</strain>
    </source>
</reference>
<evidence type="ECO:0000259" key="1">
    <source>
        <dbReference type="PROSITE" id="PS51186"/>
    </source>
</evidence>
<dbReference type="GO" id="GO:0016747">
    <property type="term" value="F:acyltransferase activity, transferring groups other than amino-acyl groups"/>
    <property type="evidence" value="ECO:0007669"/>
    <property type="project" value="InterPro"/>
</dbReference>
<accession>A0A9X3ULV2</accession>
<dbReference type="PROSITE" id="PS51186">
    <property type="entry name" value="GNAT"/>
    <property type="match status" value="1"/>
</dbReference>
<keyword evidence="2" id="KW-0808">Transferase</keyword>
<sequence length="194" mass="21219">MPSRNTAFNLRKAAVEDATALAQLVNIAGEGLPLVLWTSMAKADEDPWDLGASRARRTEGSFSWTNARIADIDGTVAGAIITYLTAPQPEPINDDTPEMFRPLIALENDVPETNYINVLAVFPQFRRMGIASALLESATANPGKNGASIIVADQNTGARRLYARHGFTEVARELIVKGDWRTKNREWILLKKAG</sequence>
<organism evidence="2 3">
    <name type="scientific">Hoeflea prorocentri</name>
    <dbReference type="NCBI Taxonomy" id="1922333"/>
    <lineage>
        <taxon>Bacteria</taxon>
        <taxon>Pseudomonadati</taxon>
        <taxon>Pseudomonadota</taxon>
        <taxon>Alphaproteobacteria</taxon>
        <taxon>Hyphomicrobiales</taxon>
        <taxon>Rhizobiaceae</taxon>
        <taxon>Hoeflea</taxon>
    </lineage>
</organism>
<dbReference type="CDD" id="cd04301">
    <property type="entry name" value="NAT_SF"/>
    <property type="match status" value="1"/>
</dbReference>